<dbReference type="RefSeq" id="WP_232549820.1">
    <property type="nucleotide sequence ID" value="NZ_CP115965.1"/>
</dbReference>
<keyword evidence="4" id="KW-1185">Reference proteome</keyword>
<proteinExistence type="predicted"/>
<dbReference type="PANTHER" id="PTHR42924">
    <property type="entry name" value="EXONUCLEASE"/>
    <property type="match status" value="1"/>
</dbReference>
<dbReference type="InterPro" id="IPR016195">
    <property type="entry name" value="Pol/histidinol_Pase-like"/>
</dbReference>
<sequence length="585" mass="63548">MGHDHDHGHTHEHGHHHDHDHSGHGHHHHHEEISESEAVVVDLGIPDKELSPHQLGRRGFLRAAGVLGAGAATASLVTASGVATAAAEEADSSGRGTNNKAPKVWLAGDHHIHTRYSSDGMYLVEDQVQHGVAYGLDWMVITDHGSEQHVRIGVENVNPEIQASRKRHPNAFIFQGLEWNIPAAEHGTVIVHPGQHEVSVMRRFEEGFDGRVRSATGNTPANEALARDGIMFLSDSVKRKQIDDALFLANHPARNGIDSPHEVRGWRDTDPSIAVGWEGAPGHQAAGISTTQLGPGSARGYYGNAPGANSFAGYPLESYRTWGGFDFYTATVGGLWDSMLAEGKHWGISANSDSHSNYLDTAQRGAGSDFNAKGFYNAPEYSGSPNTSAGDYWPGFYSRTVVGANKASYANVMTGLRNHCVWVDHGRLLESLDVRVRLNNQEAHLGGVLTARRGQRAQLVVRIVPAQFPNWATFVPKLAKVDVIQGRVTGPVSDADTLHTPETKVVQTWDVTGRTDVIELTYDLGEVGDTGFYVRLRGSDGKRTQAGFYGSSVDATGPAIDVVGDANPWQDLWFYTNAIFVLPRR</sequence>
<evidence type="ECO:0000313" key="4">
    <source>
        <dbReference type="Proteomes" id="UP001434337"/>
    </source>
</evidence>
<dbReference type="PROSITE" id="PS51318">
    <property type="entry name" value="TAT"/>
    <property type="match status" value="1"/>
</dbReference>
<feature type="region of interest" description="Disordered" evidence="1">
    <location>
        <begin position="1"/>
        <end position="34"/>
    </location>
</feature>
<evidence type="ECO:0000313" key="3">
    <source>
        <dbReference type="EMBL" id="WZW98068.1"/>
    </source>
</evidence>
<dbReference type="InterPro" id="IPR004013">
    <property type="entry name" value="PHP_dom"/>
</dbReference>
<dbReference type="PANTHER" id="PTHR42924:SF11">
    <property type="entry name" value="POLYMERASE_HISTIDINOL PHOSPHATASE N-TERMINAL DOMAIN-CONTAINING PROTEIN"/>
    <property type="match status" value="1"/>
</dbReference>
<dbReference type="SUPFAM" id="SSF89550">
    <property type="entry name" value="PHP domain-like"/>
    <property type="match status" value="1"/>
</dbReference>
<feature type="compositionally biased region" description="Basic and acidic residues" evidence="1">
    <location>
        <begin position="1"/>
        <end position="23"/>
    </location>
</feature>
<evidence type="ECO:0000259" key="2">
    <source>
        <dbReference type="SMART" id="SM00481"/>
    </source>
</evidence>
<protein>
    <submittedName>
        <fullName evidence="3">Histidinol-phosphatase</fullName>
    </submittedName>
</protein>
<evidence type="ECO:0000256" key="1">
    <source>
        <dbReference type="SAM" id="MobiDB-lite"/>
    </source>
</evidence>
<feature type="domain" description="Polymerase/histidinol phosphatase N-terminal" evidence="2">
    <location>
        <begin position="108"/>
        <end position="183"/>
    </location>
</feature>
<organism evidence="3 4">
    <name type="scientific">Propioniciclava soli</name>
    <dbReference type="NCBI Taxonomy" id="2775081"/>
    <lineage>
        <taxon>Bacteria</taxon>
        <taxon>Bacillati</taxon>
        <taxon>Actinomycetota</taxon>
        <taxon>Actinomycetes</taxon>
        <taxon>Propionibacteriales</taxon>
        <taxon>Propionibacteriaceae</taxon>
        <taxon>Propioniciclava</taxon>
    </lineage>
</organism>
<accession>A0ABZ3C6F5</accession>
<dbReference type="SMART" id="SM00481">
    <property type="entry name" value="POLIIIAc"/>
    <property type="match status" value="1"/>
</dbReference>
<dbReference type="InterPro" id="IPR052018">
    <property type="entry name" value="PHP_domain"/>
</dbReference>
<dbReference type="Proteomes" id="UP001434337">
    <property type="component" value="Chromosome"/>
</dbReference>
<dbReference type="EMBL" id="CP115965">
    <property type="protein sequence ID" value="WZW98068.1"/>
    <property type="molecule type" value="Genomic_DNA"/>
</dbReference>
<dbReference type="Gene3D" id="3.20.20.140">
    <property type="entry name" value="Metal-dependent hydrolases"/>
    <property type="match status" value="1"/>
</dbReference>
<dbReference type="Pfam" id="PF02811">
    <property type="entry name" value="PHP"/>
    <property type="match status" value="1"/>
</dbReference>
<reference evidence="3 4" key="1">
    <citation type="journal article" date="2023" name="Environ Microbiome">
        <title>A coral-associated actinobacterium mitigates coral bleaching under heat stress.</title>
        <authorList>
            <person name="Li J."/>
            <person name="Zou Y."/>
            <person name="Li Q."/>
            <person name="Zhang J."/>
            <person name="Bourne D.G."/>
            <person name="Lyu Y."/>
            <person name="Liu C."/>
            <person name="Zhang S."/>
        </authorList>
    </citation>
    <scope>NUCLEOTIDE SEQUENCE [LARGE SCALE GENOMIC DNA]</scope>
    <source>
        <strain evidence="3 4">SCSIO 13291</strain>
    </source>
</reference>
<name>A0ABZ3C6F5_9ACTN</name>
<gene>
    <name evidence="3" type="ORF">PCC79_14400</name>
</gene>
<dbReference type="InterPro" id="IPR006311">
    <property type="entry name" value="TAT_signal"/>
</dbReference>
<dbReference type="InterPro" id="IPR003141">
    <property type="entry name" value="Pol/His_phosphatase_N"/>
</dbReference>